<evidence type="ECO:0000256" key="7">
    <source>
        <dbReference type="ARBA" id="ARBA00023136"/>
    </source>
</evidence>
<proteinExistence type="predicted"/>
<sequence length="124" mass="14113">WTVFVGGVLVTWDARHLKMDLLITTLPSPWKEILTGIGLIMFLAVCVFVVPQNWTVFSMMWNLDQRSIVAEAPMWVPHFALLLGFGMMFFTVLYRFRRQLMGNLESEIDALVSSAEAESSDPSK</sequence>
<keyword evidence="3" id="KW-1003">Cell membrane</keyword>
<name>A0A382VBT6_9ZZZZ</name>
<keyword evidence="5 8" id="KW-0812">Transmembrane</keyword>
<comment type="subcellular location">
    <subcellularLocation>
        <location evidence="1">Cell inner membrane</location>
        <topology evidence="1">Multi-pass membrane protein</topology>
    </subcellularLocation>
</comment>
<evidence type="ECO:0000256" key="1">
    <source>
        <dbReference type="ARBA" id="ARBA00004429"/>
    </source>
</evidence>
<evidence type="ECO:0000259" key="9">
    <source>
        <dbReference type="Pfam" id="PF04290"/>
    </source>
</evidence>
<evidence type="ECO:0000313" key="10">
    <source>
        <dbReference type="EMBL" id="SVD43485.1"/>
    </source>
</evidence>
<dbReference type="GO" id="GO:0015740">
    <property type="term" value="P:C4-dicarboxylate transport"/>
    <property type="evidence" value="ECO:0007669"/>
    <property type="project" value="TreeGrafter"/>
</dbReference>
<keyword evidence="4" id="KW-0997">Cell inner membrane</keyword>
<reference evidence="10" key="1">
    <citation type="submission" date="2018-05" db="EMBL/GenBank/DDBJ databases">
        <authorList>
            <person name="Lanie J.A."/>
            <person name="Ng W.-L."/>
            <person name="Kazmierczak K.M."/>
            <person name="Andrzejewski T.M."/>
            <person name="Davidsen T.M."/>
            <person name="Wayne K.J."/>
            <person name="Tettelin H."/>
            <person name="Glass J.I."/>
            <person name="Rusch D."/>
            <person name="Podicherti R."/>
            <person name="Tsui H.-C.T."/>
            <person name="Winkler M.E."/>
        </authorList>
    </citation>
    <scope>NUCLEOTIDE SEQUENCE</scope>
</reference>
<keyword evidence="7 8" id="KW-0472">Membrane</keyword>
<evidence type="ECO:0000256" key="2">
    <source>
        <dbReference type="ARBA" id="ARBA00022448"/>
    </source>
</evidence>
<evidence type="ECO:0000256" key="5">
    <source>
        <dbReference type="ARBA" id="ARBA00022692"/>
    </source>
</evidence>
<feature type="transmembrane region" description="Helical" evidence="8">
    <location>
        <begin position="33"/>
        <end position="54"/>
    </location>
</feature>
<protein>
    <recommendedName>
        <fullName evidence="9">Tripartite ATP-independent periplasmic transporters DctQ component domain-containing protein</fullName>
    </recommendedName>
</protein>
<gene>
    <name evidence="10" type="ORF">METZ01_LOCUS396339</name>
</gene>
<keyword evidence="2" id="KW-0813">Transport</keyword>
<accession>A0A382VBT6</accession>
<dbReference type="PANTHER" id="PTHR35011:SF2">
    <property type="entry name" value="2,3-DIKETO-L-GULONATE TRAP TRANSPORTER SMALL PERMEASE PROTEIN YIAM"/>
    <property type="match status" value="1"/>
</dbReference>
<dbReference type="InterPro" id="IPR055348">
    <property type="entry name" value="DctQ"/>
</dbReference>
<feature type="domain" description="Tripartite ATP-independent periplasmic transporters DctQ component" evidence="9">
    <location>
        <begin position="1"/>
        <end position="100"/>
    </location>
</feature>
<evidence type="ECO:0000256" key="3">
    <source>
        <dbReference type="ARBA" id="ARBA00022475"/>
    </source>
</evidence>
<dbReference type="Pfam" id="PF04290">
    <property type="entry name" value="DctQ"/>
    <property type="match status" value="1"/>
</dbReference>
<evidence type="ECO:0000256" key="8">
    <source>
        <dbReference type="SAM" id="Phobius"/>
    </source>
</evidence>
<keyword evidence="6 8" id="KW-1133">Transmembrane helix</keyword>
<evidence type="ECO:0000256" key="6">
    <source>
        <dbReference type="ARBA" id="ARBA00022989"/>
    </source>
</evidence>
<dbReference type="AlphaFoldDB" id="A0A382VBT6"/>
<dbReference type="InterPro" id="IPR007387">
    <property type="entry name" value="TRAP_DctQ"/>
</dbReference>
<feature type="transmembrane region" description="Helical" evidence="8">
    <location>
        <begin position="74"/>
        <end position="94"/>
    </location>
</feature>
<evidence type="ECO:0000256" key="4">
    <source>
        <dbReference type="ARBA" id="ARBA00022519"/>
    </source>
</evidence>
<dbReference type="EMBL" id="UINC01150441">
    <property type="protein sequence ID" value="SVD43485.1"/>
    <property type="molecule type" value="Genomic_DNA"/>
</dbReference>
<dbReference type="GO" id="GO:0005886">
    <property type="term" value="C:plasma membrane"/>
    <property type="evidence" value="ECO:0007669"/>
    <property type="project" value="UniProtKB-SubCell"/>
</dbReference>
<feature type="non-terminal residue" evidence="10">
    <location>
        <position position="1"/>
    </location>
</feature>
<dbReference type="PANTHER" id="PTHR35011">
    <property type="entry name" value="2,3-DIKETO-L-GULONATE TRAP TRANSPORTER SMALL PERMEASE PROTEIN YIAM"/>
    <property type="match status" value="1"/>
</dbReference>
<dbReference type="GO" id="GO:0022857">
    <property type="term" value="F:transmembrane transporter activity"/>
    <property type="evidence" value="ECO:0007669"/>
    <property type="project" value="TreeGrafter"/>
</dbReference>
<organism evidence="10">
    <name type="scientific">marine metagenome</name>
    <dbReference type="NCBI Taxonomy" id="408172"/>
    <lineage>
        <taxon>unclassified sequences</taxon>
        <taxon>metagenomes</taxon>
        <taxon>ecological metagenomes</taxon>
    </lineage>
</organism>